<evidence type="ECO:0000313" key="2">
    <source>
        <dbReference type="Proteomes" id="UP000054538"/>
    </source>
</evidence>
<proteinExistence type="predicted"/>
<organism evidence="1 2">
    <name type="scientific">Paxillus rubicundulus Ve08.2h10</name>
    <dbReference type="NCBI Taxonomy" id="930991"/>
    <lineage>
        <taxon>Eukaryota</taxon>
        <taxon>Fungi</taxon>
        <taxon>Dikarya</taxon>
        <taxon>Basidiomycota</taxon>
        <taxon>Agaricomycotina</taxon>
        <taxon>Agaricomycetes</taxon>
        <taxon>Agaricomycetidae</taxon>
        <taxon>Boletales</taxon>
        <taxon>Paxilineae</taxon>
        <taxon>Paxillaceae</taxon>
        <taxon>Paxillus</taxon>
    </lineage>
</organism>
<dbReference type="HOGENOM" id="CLU_1661362_0_0_1"/>
<name>A0A0D0D586_9AGAM</name>
<keyword evidence="2" id="KW-1185">Reference proteome</keyword>
<reference evidence="1 2" key="1">
    <citation type="submission" date="2014-04" db="EMBL/GenBank/DDBJ databases">
        <authorList>
            <consortium name="DOE Joint Genome Institute"/>
            <person name="Kuo A."/>
            <person name="Kohler A."/>
            <person name="Jargeat P."/>
            <person name="Nagy L.G."/>
            <person name="Floudas D."/>
            <person name="Copeland A."/>
            <person name="Barry K.W."/>
            <person name="Cichocki N."/>
            <person name="Veneault-Fourrey C."/>
            <person name="LaButti K."/>
            <person name="Lindquist E.A."/>
            <person name="Lipzen A."/>
            <person name="Lundell T."/>
            <person name="Morin E."/>
            <person name="Murat C."/>
            <person name="Sun H."/>
            <person name="Tunlid A."/>
            <person name="Henrissat B."/>
            <person name="Grigoriev I.V."/>
            <person name="Hibbett D.S."/>
            <person name="Martin F."/>
            <person name="Nordberg H.P."/>
            <person name="Cantor M.N."/>
            <person name="Hua S.X."/>
        </authorList>
    </citation>
    <scope>NUCLEOTIDE SEQUENCE [LARGE SCALE GENOMIC DNA]</scope>
    <source>
        <strain evidence="1 2">Ve08.2h10</strain>
    </source>
</reference>
<dbReference type="Proteomes" id="UP000054538">
    <property type="component" value="Unassembled WGS sequence"/>
</dbReference>
<dbReference type="InParanoid" id="A0A0D0D586"/>
<accession>A0A0D0D586</accession>
<dbReference type="AlphaFoldDB" id="A0A0D0D586"/>
<dbReference type="EMBL" id="KN825347">
    <property type="protein sequence ID" value="KIK91792.1"/>
    <property type="molecule type" value="Genomic_DNA"/>
</dbReference>
<protein>
    <submittedName>
        <fullName evidence="1">Uncharacterized protein</fullName>
    </submittedName>
</protein>
<reference evidence="2" key="2">
    <citation type="submission" date="2015-01" db="EMBL/GenBank/DDBJ databases">
        <title>Evolutionary Origins and Diversification of the Mycorrhizal Mutualists.</title>
        <authorList>
            <consortium name="DOE Joint Genome Institute"/>
            <consortium name="Mycorrhizal Genomics Consortium"/>
            <person name="Kohler A."/>
            <person name="Kuo A."/>
            <person name="Nagy L.G."/>
            <person name="Floudas D."/>
            <person name="Copeland A."/>
            <person name="Barry K.W."/>
            <person name="Cichocki N."/>
            <person name="Veneault-Fourrey C."/>
            <person name="LaButti K."/>
            <person name="Lindquist E.A."/>
            <person name="Lipzen A."/>
            <person name="Lundell T."/>
            <person name="Morin E."/>
            <person name="Murat C."/>
            <person name="Riley R."/>
            <person name="Ohm R."/>
            <person name="Sun H."/>
            <person name="Tunlid A."/>
            <person name="Henrissat B."/>
            <person name="Grigoriev I.V."/>
            <person name="Hibbett D.S."/>
            <person name="Martin F."/>
        </authorList>
    </citation>
    <scope>NUCLEOTIDE SEQUENCE [LARGE SCALE GENOMIC DNA]</scope>
    <source>
        <strain evidence="2">Ve08.2h10</strain>
    </source>
</reference>
<gene>
    <name evidence="1" type="ORF">PAXRUDRAFT_611970</name>
</gene>
<evidence type="ECO:0000313" key="1">
    <source>
        <dbReference type="EMBL" id="KIK91792.1"/>
    </source>
</evidence>
<sequence>MVLTLTTYQILSDTPAVDIARRDRLWSTKRGTGRKGSMVSTLWIYGCVESCLLPAEIRQTGAYTRVLVQRNSVLDRRSLLPASWTPPCGSDPTSTTRKKLLEQLREFLVQDNNNVTATLLYCLSDEGLVTLVKRKVKSGFGSPRHLKLGREFGGVRHAI</sequence>